<feature type="region of interest" description="Disordered" evidence="2">
    <location>
        <begin position="102"/>
        <end position="138"/>
    </location>
</feature>
<comment type="similarity">
    <text evidence="1">Belongs to the RRN3 family.</text>
</comment>
<dbReference type="EMBL" id="DS999417">
    <property type="protein sequence ID" value="EED86918.1"/>
    <property type="molecule type" value="Genomic_DNA"/>
</dbReference>
<organism evidence="3 4">
    <name type="scientific">Thalassiosira pseudonana</name>
    <name type="common">Marine diatom</name>
    <name type="synonym">Cyclotella nana</name>
    <dbReference type="NCBI Taxonomy" id="35128"/>
    <lineage>
        <taxon>Eukaryota</taxon>
        <taxon>Sar</taxon>
        <taxon>Stramenopiles</taxon>
        <taxon>Ochrophyta</taxon>
        <taxon>Bacillariophyta</taxon>
        <taxon>Coscinodiscophyceae</taxon>
        <taxon>Thalassiosirophycidae</taxon>
        <taxon>Thalassiosirales</taxon>
        <taxon>Thalassiosiraceae</taxon>
        <taxon>Thalassiosira</taxon>
    </lineage>
</organism>
<accession>B8LCL2</accession>
<proteinExistence type="inferred from homology"/>
<dbReference type="PANTHER" id="PTHR12790">
    <property type="entry name" value="TRANSCRIPTION INITIATION FACTOR IA RRN3"/>
    <property type="match status" value="1"/>
</dbReference>
<feature type="region of interest" description="Disordered" evidence="2">
    <location>
        <begin position="955"/>
        <end position="982"/>
    </location>
</feature>
<dbReference type="GO" id="GO:0005634">
    <property type="term" value="C:nucleus"/>
    <property type="evidence" value="ECO:0000318"/>
    <property type="project" value="GO_Central"/>
</dbReference>
<feature type="compositionally biased region" description="Basic and acidic residues" evidence="2">
    <location>
        <begin position="1070"/>
        <end position="1092"/>
    </location>
</feature>
<evidence type="ECO:0000313" key="3">
    <source>
        <dbReference type="EMBL" id="EED86918.1"/>
    </source>
</evidence>
<keyword evidence="4" id="KW-1185">Reference proteome</keyword>
<dbReference type="STRING" id="35128.B8LCL2"/>
<dbReference type="GO" id="GO:0006361">
    <property type="term" value="P:transcription initiation at RNA polymerase I promoter"/>
    <property type="evidence" value="ECO:0000318"/>
    <property type="project" value="GO_Central"/>
</dbReference>
<dbReference type="AlphaFoldDB" id="B8LCL2"/>
<dbReference type="Proteomes" id="UP000001449">
    <property type="component" value="Chromosome 16"/>
</dbReference>
<dbReference type="eggNOG" id="KOG2434">
    <property type="taxonomic scope" value="Eukaryota"/>
</dbReference>
<evidence type="ECO:0000256" key="1">
    <source>
        <dbReference type="ARBA" id="ARBA00010098"/>
    </source>
</evidence>
<dbReference type="PANTHER" id="PTHR12790:SF0">
    <property type="entry name" value="RNA POLYMERASE I-SPECIFIC TRANSCRIPTION INITIATION FACTOR RRN3-RELATED"/>
    <property type="match status" value="1"/>
</dbReference>
<feature type="compositionally biased region" description="Polar residues" evidence="2">
    <location>
        <begin position="1"/>
        <end position="14"/>
    </location>
</feature>
<dbReference type="RefSeq" id="XP_002296717.1">
    <property type="nucleotide sequence ID" value="XM_002296681.1"/>
</dbReference>
<dbReference type="GeneID" id="7450005"/>
<reference evidence="3 4" key="1">
    <citation type="journal article" date="2004" name="Science">
        <title>The genome of the diatom Thalassiosira pseudonana: ecology, evolution, and metabolism.</title>
        <authorList>
            <person name="Armbrust E.V."/>
            <person name="Berges J.A."/>
            <person name="Bowler C."/>
            <person name="Green B.R."/>
            <person name="Martinez D."/>
            <person name="Putnam N.H."/>
            <person name="Zhou S."/>
            <person name="Allen A.E."/>
            <person name="Apt K.E."/>
            <person name="Bechner M."/>
            <person name="Brzezinski M.A."/>
            <person name="Chaal B.K."/>
            <person name="Chiovitti A."/>
            <person name="Davis A.K."/>
            <person name="Demarest M.S."/>
            <person name="Detter J.C."/>
            <person name="Glavina T."/>
            <person name="Goodstein D."/>
            <person name="Hadi M.Z."/>
            <person name="Hellsten U."/>
            <person name="Hildebrand M."/>
            <person name="Jenkins B.D."/>
            <person name="Jurka J."/>
            <person name="Kapitonov V.V."/>
            <person name="Kroger N."/>
            <person name="Lau W.W."/>
            <person name="Lane T.W."/>
            <person name="Larimer F.W."/>
            <person name="Lippmeier J.C."/>
            <person name="Lucas S."/>
            <person name="Medina M."/>
            <person name="Montsant A."/>
            <person name="Obornik M."/>
            <person name="Parker M.S."/>
            <person name="Palenik B."/>
            <person name="Pazour G.J."/>
            <person name="Richardson P.M."/>
            <person name="Rynearson T.A."/>
            <person name="Saito M.A."/>
            <person name="Schwartz D.C."/>
            <person name="Thamatrakoln K."/>
            <person name="Valentin K."/>
            <person name="Vardi A."/>
            <person name="Wilkerson F.P."/>
            <person name="Rokhsar D.S."/>
        </authorList>
    </citation>
    <scope>NUCLEOTIDE SEQUENCE [LARGE SCALE GENOMIC DNA]</scope>
    <source>
        <strain evidence="3 4">CCMP1335</strain>
    </source>
</reference>
<evidence type="ECO:0000256" key="2">
    <source>
        <dbReference type="SAM" id="MobiDB-lite"/>
    </source>
</evidence>
<dbReference type="HOGENOM" id="CLU_282793_0_0_1"/>
<protein>
    <submittedName>
        <fullName evidence="3">Uncharacterized protein</fullName>
    </submittedName>
</protein>
<feature type="compositionally biased region" description="Low complexity" evidence="2">
    <location>
        <begin position="36"/>
        <end position="60"/>
    </location>
</feature>
<feature type="region of interest" description="Disordered" evidence="2">
    <location>
        <begin position="1"/>
        <end position="60"/>
    </location>
</feature>
<dbReference type="OMA" id="RNWEDCI"/>
<evidence type="ECO:0000313" key="4">
    <source>
        <dbReference type="Proteomes" id="UP000001449"/>
    </source>
</evidence>
<feature type="compositionally biased region" description="Basic and acidic residues" evidence="2">
    <location>
        <begin position="360"/>
        <end position="369"/>
    </location>
</feature>
<name>B8LCL2_THAPS</name>
<dbReference type="Pfam" id="PF05327">
    <property type="entry name" value="RRN3"/>
    <property type="match status" value="2"/>
</dbReference>
<feature type="compositionally biased region" description="Acidic residues" evidence="2">
    <location>
        <begin position="1041"/>
        <end position="1069"/>
    </location>
</feature>
<feature type="compositionally biased region" description="Polar residues" evidence="2">
    <location>
        <begin position="1095"/>
        <end position="1104"/>
    </location>
</feature>
<feature type="compositionally biased region" description="Low complexity" evidence="2">
    <location>
        <begin position="386"/>
        <end position="404"/>
    </location>
</feature>
<dbReference type="GO" id="GO:0001042">
    <property type="term" value="F:RNA polymerase I core binding"/>
    <property type="evidence" value="ECO:0000318"/>
    <property type="project" value="GO_Central"/>
</dbReference>
<feature type="compositionally biased region" description="Low complexity" evidence="2">
    <location>
        <begin position="344"/>
        <end position="356"/>
    </location>
</feature>
<dbReference type="InParanoid" id="B8LCL2"/>
<dbReference type="GO" id="GO:0001181">
    <property type="term" value="F:RNA polymerase I general transcription initiation factor activity"/>
    <property type="evidence" value="ECO:0000318"/>
    <property type="project" value="GO_Central"/>
</dbReference>
<dbReference type="KEGG" id="tps:THAPSDRAFT_25139"/>
<feature type="region of interest" description="Disordered" evidence="2">
    <location>
        <begin position="1041"/>
        <end position="1104"/>
    </location>
</feature>
<dbReference type="PaxDb" id="35128-Thaps25139"/>
<dbReference type="InterPro" id="IPR007991">
    <property type="entry name" value="RNA_pol_I_trans_ini_fac_RRN3"/>
</dbReference>
<reference evidence="3 4" key="2">
    <citation type="journal article" date="2008" name="Nature">
        <title>The Phaeodactylum genome reveals the evolutionary history of diatom genomes.</title>
        <authorList>
            <person name="Bowler C."/>
            <person name="Allen A.E."/>
            <person name="Badger J.H."/>
            <person name="Grimwood J."/>
            <person name="Jabbari K."/>
            <person name="Kuo A."/>
            <person name="Maheswari U."/>
            <person name="Martens C."/>
            <person name="Maumus F."/>
            <person name="Otillar R.P."/>
            <person name="Rayko E."/>
            <person name="Salamov A."/>
            <person name="Vandepoele K."/>
            <person name="Beszteri B."/>
            <person name="Gruber A."/>
            <person name="Heijde M."/>
            <person name="Katinka M."/>
            <person name="Mock T."/>
            <person name="Valentin K."/>
            <person name="Verret F."/>
            <person name="Berges J.A."/>
            <person name="Brownlee C."/>
            <person name="Cadoret J.P."/>
            <person name="Chiovitti A."/>
            <person name="Choi C.J."/>
            <person name="Coesel S."/>
            <person name="De Martino A."/>
            <person name="Detter J.C."/>
            <person name="Durkin C."/>
            <person name="Falciatore A."/>
            <person name="Fournet J."/>
            <person name="Haruta M."/>
            <person name="Huysman M.J."/>
            <person name="Jenkins B.D."/>
            <person name="Jiroutova K."/>
            <person name="Jorgensen R.E."/>
            <person name="Joubert Y."/>
            <person name="Kaplan A."/>
            <person name="Kroger N."/>
            <person name="Kroth P.G."/>
            <person name="La Roche J."/>
            <person name="Lindquist E."/>
            <person name="Lommer M."/>
            <person name="Martin-Jezequel V."/>
            <person name="Lopez P.J."/>
            <person name="Lucas S."/>
            <person name="Mangogna M."/>
            <person name="McGinnis K."/>
            <person name="Medlin L.K."/>
            <person name="Montsant A."/>
            <person name="Oudot-Le Secq M.P."/>
            <person name="Napoli C."/>
            <person name="Obornik M."/>
            <person name="Parker M.S."/>
            <person name="Petit J.L."/>
            <person name="Porcel B.M."/>
            <person name="Poulsen N."/>
            <person name="Robison M."/>
            <person name="Rychlewski L."/>
            <person name="Rynearson T.A."/>
            <person name="Schmutz J."/>
            <person name="Shapiro H."/>
            <person name="Siaut M."/>
            <person name="Stanley M."/>
            <person name="Sussman M.R."/>
            <person name="Taylor A.R."/>
            <person name="Vardi A."/>
            <person name="von Dassow P."/>
            <person name="Vyverman W."/>
            <person name="Willis A."/>
            <person name="Wyrwicz L.S."/>
            <person name="Rokhsar D.S."/>
            <person name="Weissenbach J."/>
            <person name="Armbrust E.V."/>
            <person name="Green B.R."/>
            <person name="Van de Peer Y."/>
            <person name="Grigoriev I.V."/>
        </authorList>
    </citation>
    <scope>NUCLEOTIDE SEQUENCE [LARGE SCALE GENOMIC DNA]</scope>
    <source>
        <strain evidence="3 4">CCMP1335</strain>
    </source>
</reference>
<sequence>MAGSASPTDSSISLASEMENRQSTTSDDAKKPHGVTTAANANTSSTDNAAPPTTANNASPLSYITITPNQRMPRPTPPDAELLSKAEQLVYWAVSSKHENSPVFHMGDNSHSTSLAKALPQQQQQQQRNPATEASRHHSLLTSLLTTKSNPPLLLSTLHAFTTSNSGAELDRLVSNSKLHAQLIHLIMRLDPFTCGGEMGRGLRELERVRRERRREGMEREKKAAGDGAAATTIGSYDNTVKISPKRGVQIAESSILYKEHQRLIVPALPFFRYQIADAHLHLIVALVSNNSILSVSAVRSIWGLLTDFGSKWLESALKEMEEDRKQKKKRRILKRRRRELIAQQQQQQQESSTQQLDGGDSRQQREESDGLLAKRRKRDENDDVSSQQQSQAQPPQSSLPLPTLLLDDEGEIVPEEQKLVPGMGGLSVEFVRNAFYSGDSSGVDDNGGENRVSSSVSEEICSTQLPRGRVQRLLLALVNIFRLCPRSKSDFQREVTTNFPHYKTCPPALYNWYINLCLQLAHLVPTMEGPIMSLFVDKALDMDVEIKIDDNGGVCLDTNGKGDGVANEEYVPAAAVKQEIVTDNATSITPVHSPALLTKKRSFQQLSCSEGSTSNDAIIDLTKDNSDHISEIAERLDSLMTLLCQRIIQLTTFSKDSLSEAITAVINARRLYRYLDEVFDKKVRTTDRSKFVQFVFLVLFGRENDALEAVGRLMAKRDGVNGDGSINIAESMQDINMDSTLVSNAPINITDPLYRGWCAQLIDLFYSPDYAGEHPRQTVCCYLASFVSRATYVCPETVCECVAAILRWAEVYISTHSGVVNTGSSTPGPRRKSSSGIGNTQHPCEVHALFFTACQAAFYIMCFRGVEAIEYWRNACEHKDDPESPYADPESVDIGAERWRSICGHELQPLKYCLESVRVEFLHLAGELDLFADASDSGDDGHSFVKDLWSSITSQGKTPTKTKSSKSSRRKSKIISTAATQEKKRLDGGVGGLGKGSNPLDSFFPFDPYLLQSSYSHVHPYYRNWEDCITCDYLAEDVADNEEEEEDVSDSSDDDEQDEPVDESDVSEDEKSVAVRHKEQERGHFENELRRSRAMSTGSQCSW</sequence>
<feature type="compositionally biased region" description="Basic residues" evidence="2">
    <location>
        <begin position="964"/>
        <end position="974"/>
    </location>
</feature>
<feature type="region of interest" description="Disordered" evidence="2">
    <location>
        <begin position="341"/>
        <end position="404"/>
    </location>
</feature>
<gene>
    <name evidence="3" type="ORF">THAPSDRAFT_25139</name>
</gene>